<protein>
    <submittedName>
        <fullName evidence="1">Uncharacterized protein</fullName>
    </submittedName>
</protein>
<sequence length="289" mass="32532">MMYLLLGPNSYQALRKIGELKSAFYKKSRQAGGNVLVEEFDGDADEIQPEKFYAALEQGNLFSKTRLVIFKNVLESNESIFKILKKNGDFIKASRDIFVFWEKESVKSTLNFFKKYAEKIQEVRPLTKKELAAWVDKKAKALGFGLSKEECAIIIEEAGPPAGGVAEWALENELEKRVLGAPAPLKPPAGKKSDFFGDLKSDFKEAGASPFPFVEKIFSASLGWALLALKEAEISGQDLQRLIYPLLWKAKQKRMADAYWHGILAESAIRRDPKNAYEILERFILAIKA</sequence>
<name>A0A0G1LK25_9BACT</name>
<dbReference type="EMBL" id="LCIR01000003">
    <property type="protein sequence ID" value="KKT60224.1"/>
    <property type="molecule type" value="Genomic_DNA"/>
</dbReference>
<evidence type="ECO:0000313" key="1">
    <source>
        <dbReference type="EMBL" id="KKT60224.1"/>
    </source>
</evidence>
<dbReference type="InterPro" id="IPR027417">
    <property type="entry name" value="P-loop_NTPase"/>
</dbReference>
<comment type="caution">
    <text evidence="1">The sequence shown here is derived from an EMBL/GenBank/DDBJ whole genome shotgun (WGS) entry which is preliminary data.</text>
</comment>
<dbReference type="Gene3D" id="3.40.50.300">
    <property type="entry name" value="P-loop containing nucleotide triphosphate hydrolases"/>
    <property type="match status" value="1"/>
</dbReference>
<reference evidence="1 2" key="1">
    <citation type="journal article" date="2015" name="Nature">
        <title>rRNA introns, odd ribosomes, and small enigmatic genomes across a large radiation of phyla.</title>
        <authorList>
            <person name="Brown C.T."/>
            <person name="Hug L.A."/>
            <person name="Thomas B.C."/>
            <person name="Sharon I."/>
            <person name="Castelle C.J."/>
            <person name="Singh A."/>
            <person name="Wilkins M.J."/>
            <person name="Williams K.H."/>
            <person name="Banfield J.F."/>
        </authorList>
    </citation>
    <scope>NUCLEOTIDE SEQUENCE [LARGE SCALE GENOMIC DNA]</scope>
</reference>
<organism evidence="1 2">
    <name type="scientific">Candidatus Giovannonibacteria bacterium GW2011_GWA1_44_25</name>
    <dbReference type="NCBI Taxonomy" id="1618645"/>
    <lineage>
        <taxon>Bacteria</taxon>
        <taxon>Candidatus Giovannoniibacteriota</taxon>
    </lineage>
</organism>
<proteinExistence type="predicted"/>
<evidence type="ECO:0000313" key="2">
    <source>
        <dbReference type="Proteomes" id="UP000034087"/>
    </source>
</evidence>
<accession>A0A0G1LK25</accession>
<gene>
    <name evidence="1" type="ORF">UW53_C0003G0135</name>
</gene>
<dbReference type="Proteomes" id="UP000034087">
    <property type="component" value="Unassembled WGS sequence"/>
</dbReference>
<dbReference type="AlphaFoldDB" id="A0A0G1LK25"/>